<dbReference type="SMART" id="SM00822">
    <property type="entry name" value="PKS_KR"/>
    <property type="match status" value="4"/>
</dbReference>
<sequence>MACRLPGGIASPEDYWRLLSEGRDAIEVFPSRWDAFSIYDPDPEALGKSYVREGGFLRDVDLFDAGFFGISPREAQSMDPQQRLVLETAWEALERAGVRPASLSESATGVYLGAMGSDYGALQGSDLESLDGYRGTGTMGSVISGRVAYALGLQGPAITVDTACSSSLVALHLACAALRRGECELALVGGVAVMSTPAGFVEFSRLKGLPRDGRCKSFSAQADGAIWAEGCTMLVLKRLSDAQRDGDRVLAVVRGSAVNQDGRSQGLTAPNGPSQQRVIRQALSSCRLSPEDIDAVEAHGTGTSLGDPIEAGALAEVFGPGRAPERPVYLGSAKSNLGHAQAAAGVAGVMKMVLAMQHEELPRTLHAEEPSPHIAWEGSGLSLLQQARPWPRGGRVRRAGVSSFGISGTNAHVILEEAPAVGPQPAPAETGPLLASSALPLVLSGRDEAALRAQAERWARWLKERPGYRWADVVSAAALHRTHFEARASVLACGAEEAAEGLSALAEGRGHASVSVGKARALGKVVFVFPGQGSQWLGMGRALLEQSAAFAEAVEACDAALRRWTGWSVAAILRGEQGEEVPPFTRVDVVQPALFAMSVGLAAAWRSLGVEPAAVVGHSQGEVAAAVIAGALSLQDGARVVALRSQAVRKCTGKGGMVLVERPVSEVQGYIEPFGEALSIAAVNTASSTVVSGDARAVDELVASLQAREVFCRKVNVDYASHSAHMDELLPELASQLASLQPRPSTIPFYSTVTGALLRDDEALDGDYWCRNLRLPVRLDKALVELLADGHGVFVEVSAHPILAMPLTTACAEAQGVVVGSLQRGEGGLSQLGGTLGALHVQGYEVDWKRLFGGQDARHVDLPTYAFQRQRYWLEASKARSDLSSAGLRTAEHPLLGAATRLASNDGYVVTSRLSLRERPWLKDHAVFGKVLFPGTGMLELALSAARAVGGGAVSELILAEPLVLSETEARRVQLSVEAPDAQGRRGFGLYSQPEEAPEDAPWVQHATGILTDDVAVDTDAPDELRTWPVPGAEAVDLSGFYERLHERGLQYGPAFRGLVELWRRGNAYYGRVVLPEAVTDGADEYGVHPALLDAALHTMVAAFGEGAAPDEVSLPFAWSDVELHATGASELRVRFELQEQGAQQLTGGLFVTDAAGEPVVRVNGLQVRRANAEQLRAATRAGGQHLYRVEFQPVGLAEPPPASGAQVVLRLADGPSPLADPLGAEAAVTLEGVLAKLEQGTSAPVRVVVDATTATLGDDGVRTSAHEATRQALSLLQAWLSEPRFAATELVWVTRNAVAAGADDRVDDLVHAPLWGLVRAARNEHPDRRLRLLDVGPGPLDGELLARALATTAEPELALRDGAARAARLVRAQPVEEQATARPLDPAGTVLVTGGTGELGQAVAEHLVREHGARHLVLTSRRGLEAPGARELLASLEQLGAKTVTIAACDVSDRAEVARVLAGIAPEHPLTAVWHLAGVLDDGVLAAQTPERLSRVLAPKLDGSLHLHELTQELSLASFVLFSSASGTLGTAGQSNYAAANAFLDALAAHRRGQGLPGLSLAWGLWTQAGVGMTAHLGEAEVSRMRRAGFVPISAQEGLALLDAALARPEAILVPVRFDLARLQRSIEAEGEPPALLRALVRPALRKASSGSNEASALRERLSALREPERLDALLELVRTEVALVAGLPRGKAVQPDQVLRELGLDSLMAVQLRNRLSARAQTKLPATLAFDYPTPRAIAELLLKQAFSGQETAAPRTKSRRKGQEDEPIAIVSMACRLPGGVESPEEYWELLLEGRDAIEGLPRRWDALSVYDPDPEAAGKSYAREGGFLRDIDLFDAGFFGISPREAQSMDPQQRLVLETAWEALERAGVRPSEVSGSATGVYLGSMGSDYGSLQGGGLESMDGYRGTGSAASVISGRVAYVLGLRGPAMTVDTACSSSLVALHLACTALRQGECDMALAGGVTVMSTPALFVEFSRLKGMAPDGRCKSFSAQADGAGWAEGCGVLVLKRLSDAQRDGDRVLAVVRGSAVNQDGRSQGFTAPNGPSQQRVIRQALSSCRLSPEDIDAVEAHGTGTSLGDPIEAGALAEVFGPGRAPERPVYLGSSKSNLGHAQAAAGVAGVMKMVLAMQHEVLPRTLHAEEPSPHVAWEGSGLSLLQQARPWPRGGRVRRAGVSSFGISGTNAHVLLEEAPPAKRPRVVIDMVPAQTPPVLPLVLSGRDEAALRAQAERWARWLERRPEHGWADVVSAAALTRVHLEARAAVLAGSAEEAAEGLRALAEGRAHQAVVQGAAARGGKLAVLFTGQGSQRPGMGKGLYEVYPVFRQALDAVCEALDAHLDQPLRAVMFAEAGSELGALLEQTSWTQPALFALEVALFRQWQAWGVQPSALAGHSIGELSAAHVSGMLSLSDAARLVCARGRLMQACEPGGVMVSIEASEAEVAPALAEFAGRVDIAALNGPRQTVISGDAEAVQALSARFDAMGRRTRRLRVSHAFHSAHMDSMLAAFEEEAERCELLAPRIPLVSHVDGAPADEAALRTPAYWVRQVRKAVRFADAMRSLQEQGVGSYLECGPDGVLAAMGAACLAEGAEGVFVASLRKDQEEARSLVTALGQLHVHGHALDWKQVLAGYPARHVDLPTYAFQRQRYWLDAPKPPVGAVGASASERALWEAVEEGKGEGVAELLALPDEVRGNVSPLLPYLAAWRHRNEAEAAVGSWLYGEAWRRDATAARGGVGLSGRWLLVAGAAAEGLAKQVTEVLGGAGAEVVRLEPSRDRARLAAALKAQEPVSGVVSLTALDEESAPYQTLTLAQALGDAGIGAPLWLLTQGAVAVDEADELTHPLQALVWGLGRVVALEHAGRWGGLVDVPAELDVGAAQRLRATLASQDDEDQVAIRRGGRFVRRLVRVRPQARKASWKVRGTVLVTGGVGGLGAHLARWLAERGAEHLVLTSRRGAEAPGAAELREELVGRGVRVTLAACDVSEREQVEALLAMVEQDEAPLRAVAHLAGVVRRTPLAELAPEQVADELGAKVGGAWHLHELLEGRELDAFVLYGSIAGLWGSGAQGAYSAANAALDALARHRRQKGLAATVLHWGPWAEGGMVNGEAEEHLRLRGVASMAPDKALACLELALRAGSTSVGVADVDWSRFVATFCAARRRPLLEGIEQVVQQLESSRTQAAGDSSLQEQVRSLPEAQRHRHVRDLIAAEAAAVLRVKDPGTLDPHRGLLDLGLDSLMAVELTRRLRERSGLAIPSTLVFDHPTLDAAARWLLEQLTPGRPQARESEVGESEVRAGIDASEPMAIVGVGLRMPGGARDLDGLWSLLAEERDTLRLIPPERFDVQALYDADPDAKGKTYVRHASLMEDVASFDASFFGISPREAEPMDPQQRLLLETAWNALEDAGVRADQLRGSDTGVFVGVAPSEYAHYRGASAKEDAYALTGTALSFSAGRVAYHLGLQGPAVSVDTACSSSLVALHLACEALRRGDCAMALAAGVQVIADPSGFVLLSRTRAVSADGRCKTFSEAADGYGRGEGVAVVVLMRLSDAQAQGKRVLGLVRGTAVNQDGASSGITAPNGTAQQKVLRAALGHAGLRPADIDVVECHGTGTSLGDPIEVQALGAVYGQGRDAERPLLLGAIKSNIGHLESASGLAGLCKVLAAFRHEALPATLHSAPRNTKIPWESLPVQVVDRLTPWPRRQDGQPRRAGVSSFGISGTNAHVILEEAPLAKPPRTVIEVTSWAPVLPLVLSGRDEAALRAQAARWARWLEGRPEHGWADVVSAAALTRVHFEARASVAAGSAEEAAEGLSALAEGRAHQAVVQGAAARDGKLAVLFTGQGSQRAGMGKGLYEAYPVFRQALDAVCEALDAHLDQPLRAVMFAGAGSELGALLEQTSWTQPALFALEVALFRQWQAWGVQPSALAGHSIGELSAAHVSGMLSLSDAARLVCARGRLMQACEPGGVMVSLEASEAEVAPALAEFAGRVDIAAINGPRQTVISGDAEAVLALSARFEVLGRRTRRLRVSHAFHSAHMDSMLAAFEEEAERCEFLAPQIPLVSHVDGAPADEAALRTPAYWVRQVRKAVRFADAMRSLHEQGVSSYLECGPDGVLAAMGAACLAEGAEGVFVASLRKDQEEARSLATAVGQLHVHGHELDWKQVLPNPAMRHVDLPTYAFQGQRYWLDAPKVGADVSAAGLRPAEHPLLGAATRLADSDGALFTSRLSLGEQPWLRDHAVYGNVLFPGTGMLELALAAARAVGSRAVSELVLAEPLVLSEAEARRVQLSVEAPDAQGRRGFGLYSQPEDAAHEASWVQHATGVLTDEAPVERAALDELRTWPVPGAEAVDLTGFYERLHDRGLQYGPAFQGLVELSRRDGTFYGRVVLPEAVAGDAEAYNIHPALLDAALHTMVAAFDGAGDDVSLPFAWSDVMLHASGASELRVRFELREQGAQQVTGALAITDAAGEPVASVAALQVRRATAEQVRAATRVGARHLYRVEFQPVALAEVSSTGAAQVVLGAFQGQAPLAEALGLEAISELDDVLARIERGQTPVRVIVDATSAGPSQQGLAASVHEAQGLAASVHEAQGLAASVHEATARALRLLQAWMSESRFEPIELVWVTRDAIGVDAGDSVEALAHAPLWGLVRSARSEHPERRLRLLDVDGLDAQLVRRALATTTEPELSLRGGAARAARLAQAPPADEVSAPARALDPEGTVLVTGGTGELGQALAAHLVREHGVRHLLLTSRRGLAAAGAPELVEALAALGAESVTVAACDASDRTELANALAAIAPDRPLTAVFHLAGVLDDGVLAAQTPERLSRVLAPKVDGALHLHELTQRLPLAAFVLFSSMAGTLGAAGQSNYAAANTFLDALAAHRRHRGLPAMSLAWGLWAQAGVGMTAHLGGAELSRLRRAGFIPMSEQQGLRLLDAALLRPEPVLVPVHFDLARLQRSADDSAELPALLRALVRPGLRKASSAAHKASALRERLSALHDAKRLDFLLDLVRSEIAAVLGLDRVEAVKPQQVLKELGLDSLLAVELRNRLSAQSQTTLPATLAFDYPTPRAIAELLLKQAFSELHDAAPRPRPQSGKQDDELIAIVSMACRLPGGIASPEEYWRLLSEGRDAIEVFPSRWDAFSVYDPDPEAVGKSYVREGGFLRDIDLFDAAFFGISPREAESMDPQQRLVLETAWEALERAGVRPASLSESATGVYLGWMGSDYGAMHGGDLEALNGYRGTGSAASVISGRIAYALGLQGPAITVDTACSSSLVTLHLACAALRQGECDLALTGGVTIMTTPASYVEFSRLKGLPRDGRCKSFSARADGAIWSEGCAMLVLKRLSDAQRDGDRVLAVVRGSAVNQDGRSQGLTAPNGPSQQRVIRQALSSCRLSPEDIDAVEAHGTGTSLGDPIEAGALAEVFGPGRAPERPVYLGSAKSNLGHAQAAAGVAGVMKMVLAMQHEELPKTLHAEEPSPHIAWEGSGLSLLQQARPWPRGGRVRRAGVSSFGISGTNAHVILEEAPALEPQPAPVNAGPLLASSALPLVLSGRDEAALRAQAERWARWLKERPGYRWADVVSAAALHRTHFEARAAVLAGSAEEAAEGLWALAEGRGHASVSVGKARALGKVVFVFPGQGSQWLGMGRALLEQSAAFAEAVEACDAALRRWTGWSVVAILRGEQGEEVPPFTRVDVVQPALFAMSVGLAAAWRSLGVEPAAVVGHSQGEVAAAVVAGALSLQDGARVVALRSQAVRKCTGKGGMVLVERPVSEVQGYIEPFGEALSIAAVNTASSTVVSGDARAIDELVGSLQAKEVFCRKVNVDYASHSAHMDELLPELASQLASLQPRPSTIPFYSTVTGALLRDDEALDGDYWCRNLRLPVRLDKALVELLADGHGVFVEVSAHPILAMPLTTACAEAQGVVVGSLQRGEGGLSQLGGTLGALHVQGYEVDWKRLFGGQDARHVELPTYAFQRQRYWLEASKARSDLSSAGLRTAEHPLLGAATRVADTDGYLFTGRLSLRERPWLRDHAVFGKVLFPGTGMLELALTAARAVGGGAVSELILAEPLVLSETEARRVQLSVEAPDAQGRRGFGLYSQPEEAPEDAPWAQHATGTLTDSAFDGASDDDALDELRTWPVPGAEAVDLSGFYERLHERGLQYGPAFRGLVELWRRGAAYYGRVMLPEAATDGAEVFGIHPALLDAVLHTMVAALAGGSGADEVSLPFAWSDVELHATGASELRVRFELQEQGAQQLTGGLFVTDAAGEPVVRVGGLQVRRANAEQLRAATRAGGQHLYRVEFQPVGLAEPPPASGAQVVLRLADGPSPLADALGAEAAVTLEGVLAKLEQGTSALERVVVDATAEGARNHSVISSAHEATRQALSLLQAWLSEPRFAATELVWVTRNAVAAGADDRVDDLVHAPLWGLVRAARNEHPDRRLRLLDVGPGALDGELLARALATTAEPELALRDGAARAARLVRAQPVEEQATARPLDPAGTVLVTGGTGELGQAVAEHLVREHGARHLVLTSRRGLEAPGARELLASLEQLGAETVTIAACDVSDRAEVARVLAGIAPEHPLTAVWHLAGVLDDGVLAAQTPERLSRVLAPKLDGSLHLHELTQELSLASFVLFSSASGTLGTAGQSNYAAANAFLDALAAHRRGQGLPGLSLAWGLWTQAGVGMTAHLGEAEVSRMRRAGFVPISAQEGLALLDAALARPEAILVPVRFDLARLQRSIEADGEPPALLRALVRPALRKASSATQKASALLERLSALPEPERLDALLELVRTEIALVVGLPRGEAVQPDQVLKDLGLDSRMAVELRNRLSDQAQTALPATLAFDYPTPQAIAKLLNGRLVPAASAQDASPADPEQMLKWVLKRISATQMHEAGLLQRLFLLAQTKGEPTSAVDGNGANGDLVHEEGDSLPQNLTLQEIDSKLDAILEQ</sequence>
<evidence type="ECO:0000259" key="8">
    <source>
        <dbReference type="PROSITE" id="PS52004"/>
    </source>
</evidence>
<evidence type="ECO:0000256" key="4">
    <source>
        <dbReference type="ARBA" id="ARBA00054155"/>
    </source>
</evidence>
<dbReference type="InterPro" id="IPR049551">
    <property type="entry name" value="PKS_DH_C"/>
</dbReference>
<feature type="domain" description="Carrier" evidence="7">
    <location>
        <begin position="3201"/>
        <end position="3276"/>
    </location>
</feature>
<dbReference type="SMART" id="SM01294">
    <property type="entry name" value="PKS_PP_betabranch"/>
    <property type="match status" value="2"/>
</dbReference>
<feature type="domain" description="Carrier" evidence="7">
    <location>
        <begin position="1673"/>
        <end position="1748"/>
    </location>
</feature>
<evidence type="ECO:0000256" key="5">
    <source>
        <dbReference type="PROSITE-ProRule" id="PRU01363"/>
    </source>
</evidence>
<dbReference type="InterPro" id="IPR009081">
    <property type="entry name" value="PP-bd_ACP"/>
</dbReference>
<feature type="domain" description="PKS/mFAS DH" evidence="9">
    <location>
        <begin position="5993"/>
        <end position="6280"/>
    </location>
</feature>
<dbReference type="InterPro" id="IPR036291">
    <property type="entry name" value="NAD(P)-bd_dom_sf"/>
</dbReference>
<feature type="active site" description="Proton acceptor; for dehydratase activity" evidence="5">
    <location>
        <position position="6025"/>
    </location>
</feature>
<dbReference type="InterPro" id="IPR036736">
    <property type="entry name" value="ACP-like_sf"/>
</dbReference>
<dbReference type="SUPFAM" id="SSF47336">
    <property type="entry name" value="ACP-like"/>
    <property type="match status" value="4"/>
</dbReference>
<dbReference type="Pfam" id="PF02801">
    <property type="entry name" value="Ketoacyl-synt_C"/>
    <property type="match status" value="4"/>
</dbReference>
<dbReference type="PANTHER" id="PTHR43775">
    <property type="entry name" value="FATTY ACID SYNTHASE"/>
    <property type="match status" value="1"/>
</dbReference>
<dbReference type="InterPro" id="IPR020806">
    <property type="entry name" value="PKS_PP-bd"/>
</dbReference>
<dbReference type="GO" id="GO:0004315">
    <property type="term" value="F:3-oxoacyl-[acyl-carrier-protein] synthase activity"/>
    <property type="evidence" value="ECO:0007669"/>
    <property type="project" value="InterPro"/>
</dbReference>
<dbReference type="Gene3D" id="1.10.1200.10">
    <property type="entry name" value="ACP-like"/>
    <property type="match status" value="4"/>
</dbReference>
<dbReference type="PANTHER" id="PTHR43775:SF51">
    <property type="entry name" value="INACTIVE PHENOLPHTHIOCEROL SYNTHESIS POLYKETIDE SYNTHASE TYPE I PKS1-RELATED"/>
    <property type="match status" value="1"/>
</dbReference>
<evidence type="ECO:0000256" key="3">
    <source>
        <dbReference type="ARBA" id="ARBA00022679"/>
    </source>
</evidence>
<dbReference type="Pfam" id="PF00109">
    <property type="entry name" value="ketoacyl-synt"/>
    <property type="match status" value="4"/>
</dbReference>
<evidence type="ECO:0000259" key="7">
    <source>
        <dbReference type="PROSITE" id="PS50075"/>
    </source>
</evidence>
<organism evidence="10 11">
    <name type="scientific">Sorangium cellulosum</name>
    <name type="common">Polyangium cellulosum</name>
    <dbReference type="NCBI Taxonomy" id="56"/>
    <lineage>
        <taxon>Bacteria</taxon>
        <taxon>Pseudomonadati</taxon>
        <taxon>Myxococcota</taxon>
        <taxon>Polyangia</taxon>
        <taxon>Polyangiales</taxon>
        <taxon>Polyangiaceae</taxon>
        <taxon>Sorangium</taxon>
    </lineage>
</organism>
<dbReference type="CDD" id="cd08952">
    <property type="entry name" value="KR_1_SDR_x"/>
    <property type="match status" value="1"/>
</dbReference>
<dbReference type="InterPro" id="IPR042104">
    <property type="entry name" value="PKS_dehydratase_sf"/>
</dbReference>
<dbReference type="Gene3D" id="3.40.47.10">
    <property type="match status" value="4"/>
</dbReference>
<evidence type="ECO:0000256" key="1">
    <source>
        <dbReference type="ARBA" id="ARBA00022450"/>
    </source>
</evidence>
<dbReference type="CDD" id="cd00833">
    <property type="entry name" value="PKS"/>
    <property type="match status" value="4"/>
</dbReference>
<feature type="domain" description="PKS/mFAS DH" evidence="9">
    <location>
        <begin position="893"/>
        <end position="1177"/>
    </location>
</feature>
<protein>
    <submittedName>
        <fullName evidence="10">Beta-ketoacyl synthase</fullName>
    </submittedName>
</protein>
<dbReference type="PROSITE" id="PS50075">
    <property type="entry name" value="CARRIER"/>
    <property type="match status" value="4"/>
</dbReference>
<dbReference type="Pfam" id="PF08659">
    <property type="entry name" value="KR"/>
    <property type="match status" value="4"/>
</dbReference>
<dbReference type="SUPFAM" id="SSF52151">
    <property type="entry name" value="FabD/lysophospholipase-like"/>
    <property type="match status" value="4"/>
</dbReference>
<feature type="region of interest" description="C-terminal hotdog fold" evidence="5">
    <location>
        <begin position="6136"/>
        <end position="6280"/>
    </location>
</feature>
<dbReference type="Proteomes" id="UP000295781">
    <property type="component" value="Chromosome"/>
</dbReference>
<dbReference type="SMART" id="SM00825">
    <property type="entry name" value="PKS_KS"/>
    <property type="match status" value="4"/>
</dbReference>
<dbReference type="Pfam" id="PF21089">
    <property type="entry name" value="PKS_DH_N"/>
    <property type="match status" value="3"/>
</dbReference>
<comment type="function">
    <text evidence="4">Involved in production of the polyketide antibiotic thailandamide.</text>
</comment>
<feature type="domain" description="Carrier" evidence="7">
    <location>
        <begin position="6776"/>
        <end position="6851"/>
    </location>
</feature>
<dbReference type="InterPro" id="IPR001227">
    <property type="entry name" value="Ac_transferase_dom_sf"/>
</dbReference>
<keyword evidence="1" id="KW-0596">Phosphopantetheine</keyword>
<evidence type="ECO:0000259" key="9">
    <source>
        <dbReference type="PROSITE" id="PS52019"/>
    </source>
</evidence>
<dbReference type="GO" id="GO:0004312">
    <property type="term" value="F:fatty acid synthase activity"/>
    <property type="evidence" value="ECO:0007669"/>
    <property type="project" value="TreeGrafter"/>
</dbReference>
<feature type="region of interest" description="Disordered" evidence="6">
    <location>
        <begin position="6902"/>
        <end position="6922"/>
    </location>
</feature>
<dbReference type="FunFam" id="3.40.366.10:FF:000002">
    <property type="entry name" value="Probable polyketide synthase 2"/>
    <property type="match status" value="4"/>
</dbReference>
<dbReference type="InterPro" id="IPR016035">
    <property type="entry name" value="Acyl_Trfase/lysoPLipase"/>
</dbReference>
<dbReference type="InterPro" id="IPR050091">
    <property type="entry name" value="PKS_NRPS_Biosynth_Enz"/>
</dbReference>
<evidence type="ECO:0000256" key="2">
    <source>
        <dbReference type="ARBA" id="ARBA00022553"/>
    </source>
</evidence>
<dbReference type="InterPro" id="IPR020807">
    <property type="entry name" value="PKS_DH"/>
</dbReference>
<dbReference type="InterPro" id="IPR014043">
    <property type="entry name" value="Acyl_transferase_dom"/>
</dbReference>
<dbReference type="Gene3D" id="3.30.70.3290">
    <property type="match status" value="4"/>
</dbReference>
<feature type="domain" description="Ketosynthase family 3 (KS3)" evidence="8">
    <location>
        <begin position="5093"/>
        <end position="5517"/>
    </location>
</feature>
<feature type="domain" description="PKS/mFAS DH" evidence="9">
    <location>
        <begin position="4202"/>
        <end position="4484"/>
    </location>
</feature>
<dbReference type="EMBL" id="CP012670">
    <property type="protein sequence ID" value="AUX26835.1"/>
    <property type="molecule type" value="Genomic_DNA"/>
</dbReference>
<gene>
    <name evidence="10" type="ORF">SOCEGT47_074050</name>
</gene>
<feature type="active site" description="Proton donor; for dehydratase activity" evidence="5">
    <location>
        <position position="6197"/>
    </location>
</feature>
<dbReference type="PROSITE" id="PS52019">
    <property type="entry name" value="PKS_MFAS_DH"/>
    <property type="match status" value="3"/>
</dbReference>
<dbReference type="InterPro" id="IPR020841">
    <property type="entry name" value="PKS_Beta-ketoAc_synthase_dom"/>
</dbReference>
<feature type="region of interest" description="C-terminal hotdog fold" evidence="5">
    <location>
        <begin position="1033"/>
        <end position="1177"/>
    </location>
</feature>
<dbReference type="SMART" id="SM00823">
    <property type="entry name" value="PKS_PP"/>
    <property type="match status" value="4"/>
</dbReference>
<dbReference type="InterPro" id="IPR014031">
    <property type="entry name" value="Ketoacyl_synth_C"/>
</dbReference>
<feature type="domain" description="Ketosynthase family 3 (KS3)" evidence="8">
    <location>
        <begin position="1"/>
        <end position="417"/>
    </location>
</feature>
<dbReference type="InterPro" id="IPR049900">
    <property type="entry name" value="PKS_mFAS_DH"/>
</dbReference>
<dbReference type="InterPro" id="IPR014030">
    <property type="entry name" value="Ketoacyl_synth_N"/>
</dbReference>
<accession>A0A4P2QB23</accession>
<dbReference type="CDD" id="cd08956">
    <property type="entry name" value="KR_3_FAS_SDR_x"/>
    <property type="match status" value="3"/>
</dbReference>
<dbReference type="Pfam" id="PF22953">
    <property type="entry name" value="SpnB_Rossmann"/>
    <property type="match status" value="2"/>
</dbReference>
<dbReference type="SUPFAM" id="SSF55048">
    <property type="entry name" value="Probable ACP-binding domain of malonyl-CoA ACP transacylase"/>
    <property type="match status" value="4"/>
</dbReference>
<keyword evidence="3" id="KW-0808">Transferase</keyword>
<dbReference type="Gene3D" id="3.40.50.720">
    <property type="entry name" value="NAD(P)-binding Rossmann-like Domain"/>
    <property type="match status" value="4"/>
</dbReference>
<dbReference type="InterPro" id="IPR057326">
    <property type="entry name" value="KR_dom"/>
</dbReference>
<evidence type="ECO:0000256" key="6">
    <source>
        <dbReference type="SAM" id="MobiDB-lite"/>
    </source>
</evidence>
<feature type="region of interest" description="N-terminal hotdog fold" evidence="5">
    <location>
        <begin position="893"/>
        <end position="1018"/>
    </location>
</feature>
<keyword evidence="2" id="KW-0597">Phosphoprotein</keyword>
<dbReference type="SUPFAM" id="SSF53901">
    <property type="entry name" value="Thiolase-like"/>
    <property type="match status" value="4"/>
</dbReference>
<dbReference type="Pfam" id="PF14765">
    <property type="entry name" value="PS-DH"/>
    <property type="match status" value="3"/>
</dbReference>
<feature type="active site" description="Proton donor; for dehydratase activity" evidence="5">
    <location>
        <position position="1094"/>
    </location>
</feature>
<dbReference type="InterPro" id="IPR016036">
    <property type="entry name" value="Malonyl_transacylase_ACP-bd"/>
</dbReference>
<dbReference type="InterPro" id="IPR018201">
    <property type="entry name" value="Ketoacyl_synth_AS"/>
</dbReference>
<evidence type="ECO:0000313" key="11">
    <source>
        <dbReference type="Proteomes" id="UP000295781"/>
    </source>
</evidence>
<feature type="active site" description="Proton acceptor; for dehydratase activity" evidence="5">
    <location>
        <position position="4234"/>
    </location>
</feature>
<dbReference type="Gene3D" id="3.10.129.110">
    <property type="entry name" value="Polyketide synthase dehydratase"/>
    <property type="match status" value="3"/>
</dbReference>
<dbReference type="SUPFAM" id="SSF51735">
    <property type="entry name" value="NAD(P)-binding Rossmann-fold domains"/>
    <property type="match status" value="8"/>
</dbReference>
<evidence type="ECO:0000313" key="10">
    <source>
        <dbReference type="EMBL" id="AUX26835.1"/>
    </source>
</evidence>
<feature type="region of interest" description="C-terminal hotdog fold" evidence="5">
    <location>
        <begin position="4342"/>
        <end position="4484"/>
    </location>
</feature>
<proteinExistence type="predicted"/>
<feature type="region of interest" description="N-terminal hotdog fold" evidence="5">
    <location>
        <begin position="5993"/>
        <end position="6118"/>
    </location>
</feature>
<dbReference type="SMART" id="SM00827">
    <property type="entry name" value="PKS_AT"/>
    <property type="match status" value="4"/>
</dbReference>
<reference evidence="10 11" key="1">
    <citation type="submission" date="2015-09" db="EMBL/GenBank/DDBJ databases">
        <title>Sorangium comparison.</title>
        <authorList>
            <person name="Zaburannyi N."/>
            <person name="Bunk B."/>
            <person name="Overmann J."/>
            <person name="Mueller R."/>
        </authorList>
    </citation>
    <scope>NUCLEOTIDE SEQUENCE [LARGE SCALE GENOMIC DNA]</scope>
    <source>
        <strain evidence="10 11">So ceGT47</strain>
    </source>
</reference>
<dbReference type="InterPro" id="IPR006162">
    <property type="entry name" value="Ppantetheine_attach_site"/>
</dbReference>
<dbReference type="InterPro" id="IPR049552">
    <property type="entry name" value="PKS_DH_N"/>
</dbReference>
<name>A0A4P2QB23_SORCE</name>
<dbReference type="SMART" id="SM00826">
    <property type="entry name" value="PKS_DH"/>
    <property type="match status" value="3"/>
</dbReference>
<feature type="active site" description="Proton donor; for dehydratase activity" evidence="5">
    <location>
        <position position="4403"/>
    </location>
</feature>
<dbReference type="GO" id="GO:0006633">
    <property type="term" value="P:fatty acid biosynthetic process"/>
    <property type="evidence" value="ECO:0007669"/>
    <property type="project" value="InterPro"/>
</dbReference>
<feature type="domain" description="Ketosynthase family 3 (KS3)" evidence="8">
    <location>
        <begin position="1768"/>
        <end position="2192"/>
    </location>
</feature>
<feature type="active site" description="Proton acceptor; for dehydratase activity" evidence="5">
    <location>
        <position position="925"/>
    </location>
</feature>
<dbReference type="InterPro" id="IPR032821">
    <property type="entry name" value="PKS_assoc"/>
</dbReference>
<dbReference type="GO" id="GO:0031177">
    <property type="term" value="F:phosphopantetheine binding"/>
    <property type="evidence" value="ECO:0007669"/>
    <property type="project" value="InterPro"/>
</dbReference>
<feature type="domain" description="Carrier" evidence="7">
    <location>
        <begin position="4998"/>
        <end position="5073"/>
    </location>
</feature>
<dbReference type="PROSITE" id="PS00012">
    <property type="entry name" value="PHOSPHOPANTETHEINE"/>
    <property type="match status" value="3"/>
</dbReference>
<dbReference type="Pfam" id="PF00698">
    <property type="entry name" value="Acyl_transf_1"/>
    <property type="match status" value="4"/>
</dbReference>
<dbReference type="Pfam" id="PF00550">
    <property type="entry name" value="PP-binding"/>
    <property type="match status" value="4"/>
</dbReference>
<dbReference type="Gene3D" id="3.40.366.10">
    <property type="entry name" value="Malonyl-Coenzyme A Acyl Carrier Protein, domain 2"/>
    <property type="match status" value="4"/>
</dbReference>
<dbReference type="InterPro" id="IPR055123">
    <property type="entry name" value="SpnB-like_Rossmann"/>
</dbReference>
<dbReference type="FunFam" id="3.40.47.10:FF:000019">
    <property type="entry name" value="Polyketide synthase type I"/>
    <property type="match status" value="4"/>
</dbReference>
<dbReference type="InterPro" id="IPR016039">
    <property type="entry name" value="Thiolase-like"/>
</dbReference>
<feature type="region of interest" description="N-terminal hotdog fold" evidence="5">
    <location>
        <begin position="4202"/>
        <end position="4327"/>
    </location>
</feature>
<dbReference type="Pfam" id="PF16197">
    <property type="entry name" value="KAsynt_C_assoc"/>
    <property type="match status" value="4"/>
</dbReference>
<dbReference type="InterPro" id="IPR013968">
    <property type="entry name" value="PKS_KR"/>
</dbReference>
<feature type="domain" description="Ketosynthase family 3 (KS3)" evidence="8">
    <location>
        <begin position="3300"/>
        <end position="3726"/>
    </location>
</feature>
<dbReference type="PROSITE" id="PS00606">
    <property type="entry name" value="KS3_1"/>
    <property type="match status" value="4"/>
</dbReference>
<dbReference type="NCBIfam" id="NF045894">
    <property type="entry name" value="PKS_plus_SDR"/>
    <property type="match status" value="1"/>
</dbReference>
<dbReference type="PROSITE" id="PS52004">
    <property type="entry name" value="KS3_2"/>
    <property type="match status" value="4"/>
</dbReference>